<dbReference type="AlphaFoldDB" id="H8L0C6"/>
<dbReference type="HOGENOM" id="CLU_341239_0_0_6"/>
<dbReference type="Proteomes" id="UP000005234">
    <property type="component" value="Chromosome"/>
</dbReference>
<dbReference type="KEGG" id="fau:Fraau_2820"/>
<dbReference type="EMBL" id="CP003350">
    <property type="protein sequence ID" value="AFC87154.1"/>
    <property type="molecule type" value="Genomic_DNA"/>
</dbReference>
<organism evidence="1 2">
    <name type="scientific">Frateuria aurantia (strain ATCC 33424 / DSM 6220 / KCTC 2777 / LMG 1558 / NBRC 3245 / NCIMB 13370)</name>
    <name type="common">Acetobacter aurantius</name>
    <dbReference type="NCBI Taxonomy" id="767434"/>
    <lineage>
        <taxon>Bacteria</taxon>
        <taxon>Pseudomonadati</taxon>
        <taxon>Pseudomonadota</taxon>
        <taxon>Gammaproteobacteria</taxon>
        <taxon>Lysobacterales</taxon>
        <taxon>Rhodanobacteraceae</taxon>
        <taxon>Frateuria</taxon>
    </lineage>
</organism>
<dbReference type="RefSeq" id="WP_014404157.1">
    <property type="nucleotide sequence ID" value="NC_017033.1"/>
</dbReference>
<sequence>MYNKNKVSIVTPSFEKHAVQYGTMIETLKKYCLDFDNLSLITVVEKKNVKIFSSILDAAEVRDYKIVLTEDVLAHFGIKESPAKFLRRVGKFTFQTVKKMGGLLAVQSEWSLVLDSEGLFRKDFRMMDLVNDYAKLKYVFYTETKPRGWLWERSTGFQVNKNVGETLQVDASKRWYMEYFHWFYETEKARDLIESNLGPLFLDYIKTPNDRTWNSHSSLPDLDFFENVLYYNYIEKYYSDEYDIVDFKSAIDELLPAEVSGRFILDELPFSLFGNDYLLNIVSPSDIHLLAPLFEKYKLAFVRLEPPFISPSFLTELDKLPYFVATISSHHNVWLRKKVAICISGEFRHVVHRTPEQQVRQIKSFLSGVDVDIYIHGWRNTSEPLIIDELNPKRYLFEEKKSFRDLERKIRFREPRLKPNRDHGSLSMFYSIQESFDLIGDDIGDYDYVVRIRPDTFFDKSLKEILYSISDGGDFLPGAVYVPRSFHSKGINDQFAIGRISVMQHYFRTFEYIKRNISHLFFNPESILLKNLLENKIEIALVDLPYALMRHLPMRIHDISRVMHDQEHTWWSRTDHLPVLEDVSKFFADKICSMESTMRGEVGPISYIPCVLSKGFGRIDGFLEIRFEDNNPSGYYCALFNVGGEVNVSHCKVVDGAVDLIGFKDKFVFCFVRDDKFFASFWIYDEGKLINSVLKCDLKDVLRDAPFSSDEIGMAWGRYDSKIQGGLVDHRELVASTLHSRKIASGVVPDNRSFDSPPSVNQASSVSDRPIPTPIYINAGGNGRLKYNQRIIVSILSPFLTVPQKNKLLRNPGLFFYDSRSSLAKLLGRMY</sequence>
<keyword evidence="2" id="KW-1185">Reference proteome</keyword>
<evidence type="ECO:0000313" key="2">
    <source>
        <dbReference type="Proteomes" id="UP000005234"/>
    </source>
</evidence>
<dbReference type="STRING" id="767434.Fraau_2820"/>
<accession>H8L0C6</accession>
<reference evidence="1" key="1">
    <citation type="submission" date="2012-02" db="EMBL/GenBank/DDBJ databases">
        <title>The complete genome of Frateuria aurantia DSM 6220.</title>
        <authorList>
            <consortium name="US DOE Joint Genome Institute (JGI-PGF)"/>
            <person name="Lucas S."/>
            <person name="Copeland A."/>
            <person name="Lapidus A."/>
            <person name="Glavina del Rio T."/>
            <person name="Dalin E."/>
            <person name="Tice H."/>
            <person name="Bruce D."/>
            <person name="Goodwin L."/>
            <person name="Pitluck S."/>
            <person name="Peters L."/>
            <person name="Ovchinnikova G."/>
            <person name="Teshima H."/>
            <person name="Kyrpides N."/>
            <person name="Mavromatis K."/>
            <person name="Ivanova N."/>
            <person name="Brettin T."/>
            <person name="Detter J.C."/>
            <person name="Han C."/>
            <person name="Larimer F."/>
            <person name="Land M."/>
            <person name="Hauser L."/>
            <person name="Markowitz V."/>
            <person name="Cheng J.-F."/>
            <person name="Hugenholtz P."/>
            <person name="Woyke T."/>
            <person name="Wu D."/>
            <person name="Brambilla E."/>
            <person name="Klenk H.-P."/>
            <person name="Eisen J.A."/>
        </authorList>
    </citation>
    <scope>NUCLEOTIDE SEQUENCE</scope>
    <source>
        <strain evidence="1">DSM 6220</strain>
    </source>
</reference>
<gene>
    <name evidence="1" type="ordered locus">Fraau_2820</name>
</gene>
<protein>
    <submittedName>
        <fullName evidence="1">Uncharacterized protein</fullName>
    </submittedName>
</protein>
<name>H8L0C6_FRAAD</name>
<proteinExistence type="predicted"/>
<evidence type="ECO:0000313" key="1">
    <source>
        <dbReference type="EMBL" id="AFC87154.1"/>
    </source>
</evidence>